<dbReference type="GO" id="GO:0005654">
    <property type="term" value="C:nucleoplasm"/>
    <property type="evidence" value="ECO:0007669"/>
    <property type="project" value="TreeGrafter"/>
</dbReference>
<reference evidence="8" key="1">
    <citation type="submission" date="2016-04" db="UniProtKB">
        <authorList>
            <consortium name="WormBaseParasite"/>
        </authorList>
    </citation>
    <scope>IDENTIFICATION</scope>
</reference>
<dbReference type="GO" id="GO:0006338">
    <property type="term" value="P:chromatin remodeling"/>
    <property type="evidence" value="ECO:0007669"/>
    <property type="project" value="InterPro"/>
</dbReference>
<dbReference type="Proteomes" id="UP000274756">
    <property type="component" value="Unassembled WGS sequence"/>
</dbReference>
<feature type="compositionally biased region" description="Pro residues" evidence="3">
    <location>
        <begin position="138"/>
        <end position="150"/>
    </location>
</feature>
<evidence type="ECO:0000259" key="4">
    <source>
        <dbReference type="Pfam" id="PF12031"/>
    </source>
</evidence>
<dbReference type="Proteomes" id="UP000038040">
    <property type="component" value="Unplaced"/>
</dbReference>
<keyword evidence="7" id="KW-1185">Reference proteome</keyword>
<evidence type="ECO:0000313" key="8">
    <source>
        <dbReference type="WBParaSite" id="DME_0001004901-mRNA-1"/>
    </source>
</evidence>
<dbReference type="PANTHER" id="PTHR12656:SF5">
    <property type="entry name" value="TRITHORAX GROUP PROTEIN OSA"/>
    <property type="match status" value="1"/>
</dbReference>
<dbReference type="AlphaFoldDB" id="A0A0N4UPY7"/>
<feature type="compositionally biased region" description="Basic and acidic residues" evidence="3">
    <location>
        <begin position="1106"/>
        <end position="1117"/>
    </location>
</feature>
<feature type="compositionally biased region" description="Pro residues" evidence="3">
    <location>
        <begin position="158"/>
        <end position="174"/>
    </location>
</feature>
<accession>A0A0N4UPY7</accession>
<organism evidence="6 8">
    <name type="scientific">Dracunculus medinensis</name>
    <name type="common">Guinea worm</name>
    <dbReference type="NCBI Taxonomy" id="318479"/>
    <lineage>
        <taxon>Eukaryota</taxon>
        <taxon>Metazoa</taxon>
        <taxon>Ecdysozoa</taxon>
        <taxon>Nematoda</taxon>
        <taxon>Chromadorea</taxon>
        <taxon>Rhabditida</taxon>
        <taxon>Spirurina</taxon>
        <taxon>Dracunculoidea</taxon>
        <taxon>Dracunculidae</taxon>
        <taxon>Dracunculus</taxon>
    </lineage>
</organism>
<feature type="compositionally biased region" description="Basic and acidic residues" evidence="3">
    <location>
        <begin position="191"/>
        <end position="200"/>
    </location>
</feature>
<feature type="compositionally biased region" description="Low complexity" evidence="3">
    <location>
        <begin position="201"/>
        <end position="216"/>
    </location>
</feature>
<dbReference type="InterPro" id="IPR016024">
    <property type="entry name" value="ARM-type_fold"/>
</dbReference>
<feature type="compositionally biased region" description="Polar residues" evidence="3">
    <location>
        <begin position="224"/>
        <end position="243"/>
    </location>
</feature>
<feature type="compositionally biased region" description="Polar residues" evidence="3">
    <location>
        <begin position="314"/>
        <end position="341"/>
    </location>
</feature>
<feature type="region of interest" description="Disordered" evidence="3">
    <location>
        <begin position="137"/>
        <end position="279"/>
    </location>
</feature>
<dbReference type="WBParaSite" id="DME_0001004901-mRNA-1">
    <property type="protein sequence ID" value="DME_0001004901-mRNA-1"/>
    <property type="gene ID" value="DME_0001004901"/>
</dbReference>
<feature type="region of interest" description="Disordered" evidence="3">
    <location>
        <begin position="1106"/>
        <end position="1130"/>
    </location>
</feature>
<protein>
    <submittedName>
        <fullName evidence="8">BAF250_C domain-containing protein</fullName>
    </submittedName>
</protein>
<dbReference type="PANTHER" id="PTHR12656">
    <property type="entry name" value="BRG-1 ASSOCIATED FACTOR 250 BAF250"/>
    <property type="match status" value="1"/>
</dbReference>
<dbReference type="GO" id="GO:0006357">
    <property type="term" value="P:regulation of transcription by RNA polymerase II"/>
    <property type="evidence" value="ECO:0007669"/>
    <property type="project" value="TreeGrafter"/>
</dbReference>
<evidence type="ECO:0000313" key="5">
    <source>
        <dbReference type="EMBL" id="VDN60855.1"/>
    </source>
</evidence>
<dbReference type="GO" id="GO:0035060">
    <property type="term" value="C:brahma complex"/>
    <property type="evidence" value="ECO:0007669"/>
    <property type="project" value="InterPro"/>
</dbReference>
<feature type="region of interest" description="Disordered" evidence="3">
    <location>
        <begin position="1209"/>
        <end position="1252"/>
    </location>
</feature>
<keyword evidence="2" id="KW-0539">Nucleus</keyword>
<feature type="domain" description="SWI/SNF-like complex subunit BAF250 C-terminal" evidence="4">
    <location>
        <begin position="779"/>
        <end position="1044"/>
    </location>
</feature>
<evidence type="ECO:0000256" key="2">
    <source>
        <dbReference type="ARBA" id="ARBA00023242"/>
    </source>
</evidence>
<gene>
    <name evidence="5" type="ORF">DME_LOCUS10828</name>
</gene>
<sequence length="1252" mass="139711">MDERNSRVSLTQITLSSPPSSLSTLFYHHRHFNYRFNKSNSTLSQLLLYNQCDLSPTNYTLPEYYTNYPMQFYQEHSRYFPINRLHINNLSNYTAYQCPPGQPGGTAHGYGPLPNDPNVSYYYNQMDPTAQVQVRQQVPPPPNWLAPPPQNYSSTPSVYPPPHSMRTAQPPPQIRAPHPSQMMPQGSSLDEQQRYEEQQRHNYYQQQQHQHAAYVVHQHHQQQLSRVATPSTSLQAESTQTRAPSVGPPGSATPDSNSRLSAEESVPHRPPSQSVVTPPCILQPVSQSQHQPMPTAAPQQQSLSVTIPQQPMSITTPPQQPSSAYYGQSQAPQQLYPSSGMRTGGPPAQMKQIGAYPQFPQAHSANYSSVHGYVEGYQSHLAMTTHQQHSVYHQQIWASQQIQRYPPVHSNAATSSTAPPMAYSVPPRPSVPNVDMVANQQSYMAARRPYIPMPPAHSNLPTSGGPHRLRFQYASPVSSVSHYSSPQASYPHTSVPQGAPRADSVGPQAGYPFLSASTSTGINGAHPHVAASGHSSSAVGGSVHSHTGNAPSMASSNVLQFSAAQPLHFPSGSVEATVINQRKRKKILAKDLHGAEINRVVMALRSGMEIEVIWALNVLNVYLYDDTAFPLHLKHCFGLLNILVELFYAYLTILYPEVFKNRFEPDGQSFRVVLDRRNVHVENRSIPDALKRNKDDDLVSDYSYENGTTSYFMSQLQQDITFKNHLYERRHFSRYQDDSSMRLIGQERMRDVKSDDIVELKVLRPTAICNRNEFLEQAAKRCLAISNIIRGFTFLSINDEELSHHPGLLYIIGRLLRLYADEQQIVRFRSNLKKEVKSEEENDEKSRILQQGHLLEPDDDDLFMLVETANQLRDDAFIFITNLSPSLDLFDFDSDISWPIFDGLIHWCVSSCAEAKDPFPQAGISPRNYALDALCKMSVIQSNVDLLVSTGPYSRLEKFIKVLASLIDITEEVHIREFAIVVLHAMCLAHDPVCYVAAADTQAIPNLVQFLEVLDANMHQVAQSHGMQVLRDNPDMMGTSIGMLRRSALLLQNLCRVPACRRFFIKHQSRLLQFTISHLMDSRVGSMISGILCDVAQFIYENNESVKDEDKSSKESSVKSSTSNATDETITKDCKDSVEVIFKMDEETAMNSSNKEDSLPQDNENEGSDKKLKNELLPIKKKHLENGIVNCINRTDSSSALSSLARPLANGELTPGSVRSTPNLQSVTTRRSSGAVENSKTAASAGSVQAVA</sequence>
<dbReference type="OrthoDB" id="8709537at2759"/>
<dbReference type="STRING" id="318479.A0A0N4UPY7"/>
<evidence type="ECO:0000256" key="1">
    <source>
        <dbReference type="ARBA" id="ARBA00004123"/>
    </source>
</evidence>
<evidence type="ECO:0000256" key="3">
    <source>
        <dbReference type="SAM" id="MobiDB-lite"/>
    </source>
</evidence>
<dbReference type="InterPro" id="IPR021906">
    <property type="entry name" value="BAF250/Osa"/>
</dbReference>
<feature type="region of interest" description="Disordered" evidence="3">
    <location>
        <begin position="1146"/>
        <end position="1172"/>
    </location>
</feature>
<feature type="compositionally biased region" description="Polar residues" evidence="3">
    <location>
        <begin position="1217"/>
        <end position="1252"/>
    </location>
</feature>
<name>A0A0N4UPY7_DRAME</name>
<dbReference type="EMBL" id="UYYG01001253">
    <property type="protein sequence ID" value="VDN60855.1"/>
    <property type="molecule type" value="Genomic_DNA"/>
</dbReference>
<dbReference type="GO" id="GO:0016514">
    <property type="term" value="C:SWI/SNF complex"/>
    <property type="evidence" value="ECO:0007669"/>
    <property type="project" value="InterPro"/>
</dbReference>
<dbReference type="GO" id="GO:0071565">
    <property type="term" value="C:nBAF complex"/>
    <property type="evidence" value="ECO:0007669"/>
    <property type="project" value="TreeGrafter"/>
</dbReference>
<dbReference type="SUPFAM" id="SSF48371">
    <property type="entry name" value="ARM repeat"/>
    <property type="match status" value="1"/>
</dbReference>
<dbReference type="GO" id="GO:0031491">
    <property type="term" value="F:nucleosome binding"/>
    <property type="evidence" value="ECO:0007669"/>
    <property type="project" value="TreeGrafter"/>
</dbReference>
<feature type="region of interest" description="Disordered" evidence="3">
    <location>
        <begin position="482"/>
        <end position="509"/>
    </location>
</feature>
<reference evidence="5 7" key="2">
    <citation type="submission" date="2018-11" db="EMBL/GenBank/DDBJ databases">
        <authorList>
            <consortium name="Pathogen Informatics"/>
        </authorList>
    </citation>
    <scope>NUCLEOTIDE SEQUENCE [LARGE SCALE GENOMIC DNA]</scope>
</reference>
<dbReference type="InterPro" id="IPR033388">
    <property type="entry name" value="BAF250_C"/>
</dbReference>
<feature type="compositionally biased region" description="Low complexity" evidence="3">
    <location>
        <begin position="524"/>
        <end position="546"/>
    </location>
</feature>
<feature type="region of interest" description="Disordered" evidence="3">
    <location>
        <begin position="314"/>
        <end position="346"/>
    </location>
</feature>
<dbReference type="InterPro" id="IPR011989">
    <property type="entry name" value="ARM-like"/>
</dbReference>
<evidence type="ECO:0000313" key="7">
    <source>
        <dbReference type="Proteomes" id="UP000274756"/>
    </source>
</evidence>
<proteinExistence type="predicted"/>
<dbReference type="Gene3D" id="1.25.10.10">
    <property type="entry name" value="Leucine-rich Repeat Variant"/>
    <property type="match status" value="1"/>
</dbReference>
<comment type="subcellular location">
    <subcellularLocation>
        <location evidence="1">Nucleus</location>
    </subcellularLocation>
</comment>
<dbReference type="GO" id="GO:0045893">
    <property type="term" value="P:positive regulation of DNA-templated transcription"/>
    <property type="evidence" value="ECO:0007669"/>
    <property type="project" value="TreeGrafter"/>
</dbReference>
<feature type="region of interest" description="Disordered" evidence="3">
    <location>
        <begin position="524"/>
        <end position="549"/>
    </location>
</feature>
<dbReference type="Pfam" id="PF12031">
    <property type="entry name" value="BAF250_C"/>
    <property type="match status" value="1"/>
</dbReference>
<evidence type="ECO:0000313" key="6">
    <source>
        <dbReference type="Proteomes" id="UP000038040"/>
    </source>
</evidence>